<reference evidence="5" key="1">
    <citation type="journal article" date="2015" name="Genome Announc.">
        <title>Draft genome sequence of the fungus Penicillium brasilianum MG11.</title>
        <authorList>
            <person name="Horn F."/>
            <person name="Linde J."/>
            <person name="Mattern D.J."/>
            <person name="Walther G."/>
            <person name="Guthke R."/>
            <person name="Brakhage A.A."/>
            <person name="Valiante V."/>
        </authorList>
    </citation>
    <scope>NUCLEOTIDE SEQUENCE [LARGE SCALE GENOMIC DNA]</scope>
    <source>
        <strain evidence="5">MG11</strain>
    </source>
</reference>
<accession>A0A0F7TS70</accession>
<evidence type="ECO:0000313" key="5">
    <source>
        <dbReference type="Proteomes" id="UP000042958"/>
    </source>
</evidence>
<dbReference type="PRINTS" id="PR00081">
    <property type="entry name" value="GDHRDH"/>
</dbReference>
<dbReference type="InterPro" id="IPR036291">
    <property type="entry name" value="NAD(P)-bd_dom_sf"/>
</dbReference>
<keyword evidence="3" id="KW-0560">Oxidoreductase</keyword>
<evidence type="ECO:0000256" key="1">
    <source>
        <dbReference type="ARBA" id="ARBA00006484"/>
    </source>
</evidence>
<dbReference type="Gene3D" id="3.40.50.720">
    <property type="entry name" value="NAD(P)-binding Rossmann-like Domain"/>
    <property type="match status" value="1"/>
</dbReference>
<dbReference type="Pfam" id="PF00106">
    <property type="entry name" value="adh_short"/>
    <property type="match status" value="1"/>
</dbReference>
<evidence type="ECO:0000256" key="2">
    <source>
        <dbReference type="ARBA" id="ARBA00022857"/>
    </source>
</evidence>
<dbReference type="InterPro" id="IPR052178">
    <property type="entry name" value="Sec_Metab_Biosynth_SDR"/>
</dbReference>
<organism evidence="4 5">
    <name type="scientific">Penicillium brasilianum</name>
    <dbReference type="NCBI Taxonomy" id="104259"/>
    <lineage>
        <taxon>Eukaryota</taxon>
        <taxon>Fungi</taxon>
        <taxon>Dikarya</taxon>
        <taxon>Ascomycota</taxon>
        <taxon>Pezizomycotina</taxon>
        <taxon>Eurotiomycetes</taxon>
        <taxon>Eurotiomycetidae</taxon>
        <taxon>Eurotiales</taxon>
        <taxon>Aspergillaceae</taxon>
        <taxon>Penicillium</taxon>
    </lineage>
</organism>
<dbReference type="PROSITE" id="PS00061">
    <property type="entry name" value="ADH_SHORT"/>
    <property type="match status" value="1"/>
</dbReference>
<evidence type="ECO:0000313" key="4">
    <source>
        <dbReference type="EMBL" id="CEJ58646.1"/>
    </source>
</evidence>
<dbReference type="InterPro" id="IPR020904">
    <property type="entry name" value="Sc_DH/Rdtase_CS"/>
</dbReference>
<dbReference type="SUPFAM" id="SSF51735">
    <property type="entry name" value="NAD(P)-binding Rossmann-fold domains"/>
    <property type="match status" value="1"/>
</dbReference>
<protein>
    <submittedName>
        <fullName evidence="4">Putative Short chain dehydrogenase/reductase family</fullName>
    </submittedName>
</protein>
<dbReference type="GO" id="GO:0016491">
    <property type="term" value="F:oxidoreductase activity"/>
    <property type="evidence" value="ECO:0007669"/>
    <property type="project" value="UniProtKB-KW"/>
</dbReference>
<dbReference type="STRING" id="104259.A0A0F7TS70"/>
<name>A0A0F7TS70_PENBI</name>
<dbReference type="AlphaFoldDB" id="A0A0F7TS70"/>
<dbReference type="EMBL" id="CDHK01000006">
    <property type="protein sequence ID" value="CEJ58646.1"/>
    <property type="molecule type" value="Genomic_DNA"/>
</dbReference>
<dbReference type="CDD" id="cd05233">
    <property type="entry name" value="SDR_c"/>
    <property type="match status" value="1"/>
</dbReference>
<dbReference type="PANTHER" id="PTHR43618:SF18">
    <property type="entry name" value="SHORT CHAIN DEHYDROGENASE_REDUCTASE FAMILY (AFU_ORTHOLOGUE AFUA_5G12480)"/>
    <property type="match status" value="1"/>
</dbReference>
<keyword evidence="5" id="KW-1185">Reference proteome</keyword>
<sequence>MSNLQASHLFSVQDRVVVITGGGSGLGRIMARAFAANNASKIFVLGRREDALRETAAQAADGVIIPVKCDITSKESLESAYQTVAAQTTHVDILFANGGVLGPLMRSPPPKADGSQPSLSELREHLLSFPMEEFTNVLNVNVTGAYYTALAFLPLLEAANKRRPAPQAGVLTAPSAQIVITTSIAGFIRKVPFSYAYNASKAAATHLVKLLSTNLASYNIRVNGIAPGLYDSEMANSVFTAQGAQGGGISEGSFPSDMIPLTRGGSQEDLAGLVLWLASNSGGYVNGTIMITDGGRVSAIPATY</sequence>
<dbReference type="PANTHER" id="PTHR43618">
    <property type="entry name" value="7-ALPHA-HYDROXYSTEROID DEHYDROGENASE"/>
    <property type="match status" value="1"/>
</dbReference>
<evidence type="ECO:0000256" key="3">
    <source>
        <dbReference type="ARBA" id="ARBA00023002"/>
    </source>
</evidence>
<dbReference type="Proteomes" id="UP000042958">
    <property type="component" value="Unassembled WGS sequence"/>
</dbReference>
<gene>
    <name evidence="4" type="ORF">PMG11_07296</name>
</gene>
<comment type="similarity">
    <text evidence="1">Belongs to the short-chain dehydrogenases/reductases (SDR) family.</text>
</comment>
<keyword evidence="2" id="KW-0521">NADP</keyword>
<dbReference type="OrthoDB" id="2962696at2759"/>
<proteinExistence type="inferred from homology"/>
<dbReference type="InterPro" id="IPR002347">
    <property type="entry name" value="SDR_fam"/>
</dbReference>